<name>A0A0H4TM81_9CAUD</name>
<dbReference type="KEGG" id="vg:26795501"/>
<proteinExistence type="predicted"/>
<dbReference type="RefSeq" id="YP_009224393.1">
    <property type="nucleotide sequence ID" value="NC_029079.1"/>
</dbReference>
<dbReference type="Proteomes" id="UP000204011">
    <property type="component" value="Segment"/>
</dbReference>
<organism evidence="1 2">
    <name type="scientific">Mycobacterium phage Dusk</name>
    <dbReference type="NCBI Taxonomy" id="1679524"/>
    <lineage>
        <taxon>Viruses</taxon>
        <taxon>Duplodnaviria</taxon>
        <taxon>Heunggongvirae</taxon>
        <taxon>Uroviricota</taxon>
        <taxon>Caudoviricetes</taxon>
        <taxon>Kostyavirus</taxon>
        <taxon>Kostyavirus toto</taxon>
    </lineage>
</organism>
<accession>A0A0H4TM81</accession>
<dbReference type="OrthoDB" id="28224at10239"/>
<sequence length="37" mass="4287">MKRPTKIRAKRNRVIEKNLGMFSHSGSAENFSKVIVR</sequence>
<evidence type="ECO:0000313" key="1">
    <source>
        <dbReference type="EMBL" id="AKQ08124.1"/>
    </source>
</evidence>
<evidence type="ECO:0000313" key="2">
    <source>
        <dbReference type="Proteomes" id="UP000204011"/>
    </source>
</evidence>
<dbReference type="GeneID" id="26795501"/>
<gene>
    <name evidence="1" type="ORF">SEA_DUSK_127</name>
</gene>
<protein>
    <submittedName>
        <fullName evidence="1">Uncharacterized protein</fullName>
    </submittedName>
</protein>
<reference evidence="1 2" key="1">
    <citation type="submission" date="2015-06" db="EMBL/GenBank/DDBJ databases">
        <authorList>
            <person name="Feeney M.S."/>
            <person name="Mageeney C.M."/>
            <person name="Perl A.L."/>
            <person name="Chen J.E."/>
            <person name="Kelley R.A."/>
            <person name="Taylor D.H."/>
            <person name="Marzillier J.Y."/>
            <person name="Kenna M.A."/>
            <person name="Ware V.C."/>
            <person name="Serrano M.G."/>
            <person name="Buck G."/>
            <person name="Lee V."/>
            <person name="Wang Y."/>
            <person name="Carvalho R."/>
            <person name="Voegtly L."/>
            <person name="Shi R."/>
            <person name="Duckworth R."/>
            <person name="Johnson A."/>
            <person name="Loviza R."/>
            <person name="Walstead R."/>
            <person name="Shah Z."/>
            <person name="Kiflezghi M."/>
            <person name="Wade K."/>
            <person name="Delesalle V.A."/>
            <person name="Bradley K.W."/>
            <person name="Asai D.J."/>
            <person name="Bowman C.A."/>
            <person name="Russell D.A."/>
            <person name="Pope W.H."/>
            <person name="Jacobs-Sera D."/>
            <person name="Hendrix R.W."/>
            <person name="Hatfull G.F."/>
        </authorList>
    </citation>
    <scope>NUCLEOTIDE SEQUENCE [LARGE SCALE GENOMIC DNA]</scope>
</reference>
<dbReference type="EMBL" id="KT222942">
    <property type="protein sequence ID" value="AKQ08124.1"/>
    <property type="molecule type" value="Genomic_DNA"/>
</dbReference>